<dbReference type="InterPro" id="IPR027093">
    <property type="entry name" value="EAF_fam"/>
</dbReference>
<protein>
    <recommendedName>
        <fullName evidence="9">Transcription elongation factor Eaf N-terminal domain-containing protein</fullName>
    </recommendedName>
</protein>
<evidence type="ECO:0000256" key="4">
    <source>
        <dbReference type="ARBA" id="ARBA00023015"/>
    </source>
</evidence>
<accession>A0A0G4J3E0</accession>
<feature type="domain" description="Transcription elongation factor Eaf N-terminal" evidence="9">
    <location>
        <begin position="30"/>
        <end position="117"/>
    </location>
</feature>
<dbReference type="GO" id="GO:0003711">
    <property type="term" value="F:transcription elongation factor activity"/>
    <property type="evidence" value="ECO:0007669"/>
    <property type="project" value="TreeGrafter"/>
</dbReference>
<dbReference type="EMBL" id="CDSF01000117">
    <property type="protein sequence ID" value="CEP01771.1"/>
    <property type="molecule type" value="Genomic_DNA"/>
</dbReference>
<dbReference type="OMA" id="DVECILI"/>
<gene>
    <name evidence="10" type="ORF">PBRA_008713</name>
    <name evidence="11" type="ORF">PLBR_LOCUS8707</name>
</gene>
<comment type="subcellular location">
    <subcellularLocation>
        <location evidence="1">Nucleus</location>
    </subcellularLocation>
</comment>
<dbReference type="Pfam" id="PF09816">
    <property type="entry name" value="EAF"/>
    <property type="match status" value="1"/>
</dbReference>
<keyword evidence="4" id="KW-0805">Transcription regulation</keyword>
<name>A0A0G4J3E0_PLABS</name>
<dbReference type="EMBL" id="OVEO01000017">
    <property type="protein sequence ID" value="SPR01492.1"/>
    <property type="molecule type" value="Genomic_DNA"/>
</dbReference>
<evidence type="ECO:0000313" key="12">
    <source>
        <dbReference type="Proteomes" id="UP000039324"/>
    </source>
</evidence>
<keyword evidence="3" id="KW-0597">Phosphoprotein</keyword>
<reference evidence="11 13" key="2">
    <citation type="submission" date="2018-03" db="EMBL/GenBank/DDBJ databases">
        <authorList>
            <person name="Fogelqvist J."/>
        </authorList>
    </citation>
    <scope>NUCLEOTIDE SEQUENCE [LARGE SCALE GENOMIC DNA]</scope>
</reference>
<evidence type="ECO:0000256" key="7">
    <source>
        <dbReference type="ARBA" id="ARBA00023242"/>
    </source>
</evidence>
<dbReference type="GO" id="GO:0032783">
    <property type="term" value="C:super elongation complex"/>
    <property type="evidence" value="ECO:0007669"/>
    <property type="project" value="InterPro"/>
</dbReference>
<keyword evidence="5" id="KW-0010">Activator</keyword>
<evidence type="ECO:0000259" key="9">
    <source>
        <dbReference type="Pfam" id="PF09816"/>
    </source>
</evidence>
<keyword evidence="7" id="KW-0539">Nucleus</keyword>
<evidence type="ECO:0000256" key="3">
    <source>
        <dbReference type="ARBA" id="ARBA00022553"/>
    </source>
</evidence>
<dbReference type="STRING" id="37360.A0A0G4J3E0"/>
<evidence type="ECO:0000256" key="5">
    <source>
        <dbReference type="ARBA" id="ARBA00023159"/>
    </source>
</evidence>
<evidence type="ECO:0000256" key="8">
    <source>
        <dbReference type="SAM" id="MobiDB-lite"/>
    </source>
</evidence>
<evidence type="ECO:0000313" key="11">
    <source>
        <dbReference type="EMBL" id="SPR01492.1"/>
    </source>
</evidence>
<dbReference type="PANTHER" id="PTHR15970:SF2">
    <property type="entry name" value="ELL-ASSOCIATED FACTOR EAF"/>
    <property type="match status" value="1"/>
</dbReference>
<dbReference type="PANTHER" id="PTHR15970">
    <property type="entry name" value="ELL-ASSOCIATED FACTOR EAF"/>
    <property type="match status" value="1"/>
</dbReference>
<proteinExistence type="inferred from homology"/>
<dbReference type="AlphaFoldDB" id="A0A0G4J3E0"/>
<evidence type="ECO:0000256" key="1">
    <source>
        <dbReference type="ARBA" id="ARBA00004123"/>
    </source>
</evidence>
<evidence type="ECO:0000256" key="6">
    <source>
        <dbReference type="ARBA" id="ARBA00023163"/>
    </source>
</evidence>
<reference evidence="10 12" key="1">
    <citation type="submission" date="2015-02" db="EMBL/GenBank/DDBJ databases">
        <authorList>
            <person name="Chooi Y.-H."/>
        </authorList>
    </citation>
    <scope>NUCLEOTIDE SEQUENCE [LARGE SCALE GENOMIC DNA]</scope>
    <source>
        <strain evidence="10">E3</strain>
    </source>
</reference>
<dbReference type="Proteomes" id="UP000290189">
    <property type="component" value="Unassembled WGS sequence"/>
</dbReference>
<sequence>MASIAADVVADDRPDPSRTYQVTVGDLSCPSIYALRYDFRPQSADVDRVGCLTVSASDKAVCDLHNQSATGAPISFQGKAEPGKAVDCMLVFDPDDNGGSFRLEGVAVTVKNLTHDRRGGEMAAHRLASIDTASSTANQAPAPLQPDLDSIIDDTDDNDDDELEGSEDSFSE</sequence>
<keyword evidence="11" id="KW-0496">Mitochondrion</keyword>
<dbReference type="OrthoDB" id="125903at2759"/>
<keyword evidence="12" id="KW-1185">Reference proteome</keyword>
<organism evidence="10 12">
    <name type="scientific">Plasmodiophora brassicae</name>
    <name type="common">Clubroot disease agent</name>
    <dbReference type="NCBI Taxonomy" id="37360"/>
    <lineage>
        <taxon>Eukaryota</taxon>
        <taxon>Sar</taxon>
        <taxon>Rhizaria</taxon>
        <taxon>Endomyxa</taxon>
        <taxon>Phytomyxea</taxon>
        <taxon>Plasmodiophorida</taxon>
        <taxon>Plasmodiophoridae</taxon>
        <taxon>Plasmodiophora</taxon>
    </lineage>
</organism>
<evidence type="ECO:0000313" key="10">
    <source>
        <dbReference type="EMBL" id="CEP01771.1"/>
    </source>
</evidence>
<dbReference type="InterPro" id="IPR019194">
    <property type="entry name" value="Tscrpt_elong_fac_Eaf_N"/>
</dbReference>
<evidence type="ECO:0000256" key="2">
    <source>
        <dbReference type="ARBA" id="ARBA00007798"/>
    </source>
</evidence>
<dbReference type="Proteomes" id="UP000039324">
    <property type="component" value="Unassembled WGS sequence"/>
</dbReference>
<feature type="compositionally biased region" description="Acidic residues" evidence="8">
    <location>
        <begin position="150"/>
        <end position="172"/>
    </location>
</feature>
<geneLocation type="mitochondrion" evidence="11"/>
<dbReference type="GO" id="GO:0006368">
    <property type="term" value="P:transcription elongation by RNA polymerase II"/>
    <property type="evidence" value="ECO:0007669"/>
    <property type="project" value="InterPro"/>
</dbReference>
<feature type="region of interest" description="Disordered" evidence="8">
    <location>
        <begin position="134"/>
        <end position="172"/>
    </location>
</feature>
<comment type="similarity">
    <text evidence="2">Belongs to the EAF family.</text>
</comment>
<evidence type="ECO:0000313" key="13">
    <source>
        <dbReference type="Proteomes" id="UP000290189"/>
    </source>
</evidence>
<keyword evidence="6" id="KW-0804">Transcription</keyword>